<feature type="compositionally biased region" description="Basic residues" evidence="6">
    <location>
        <begin position="40"/>
        <end position="57"/>
    </location>
</feature>
<comment type="subcellular location">
    <subcellularLocation>
        <location evidence="1">Nucleus</location>
    </subcellularLocation>
</comment>
<gene>
    <name evidence="7" type="ORF">TCE0_024f07614</name>
</gene>
<dbReference type="InterPro" id="IPR038753">
    <property type="entry name" value="NFKBIL1"/>
</dbReference>
<name>A0A6V8H915_TALPI</name>
<dbReference type="AlphaFoldDB" id="A0A6V8H915"/>
<evidence type="ECO:0000256" key="1">
    <source>
        <dbReference type="ARBA" id="ARBA00004123"/>
    </source>
</evidence>
<dbReference type="EMBL" id="DF933820">
    <property type="protein sequence ID" value="GAM37577.1"/>
    <property type="molecule type" value="Genomic_DNA"/>
</dbReference>
<dbReference type="Proteomes" id="UP000053095">
    <property type="component" value="Unassembled WGS sequence"/>
</dbReference>
<proteinExistence type="predicted"/>
<sequence>MDGAAQSNGEHVSNEANPSRGEETKDTKNGMNGSEYKSSRSSRFRFKSSKSRARHHSSSHDSSDATQREEHRSHRHRHHHRRHHHSSRHSAKRQKTEDEPLPRSPSGRRSLSPDTAFRESLFDALGDDEGAMYWEAVYGQPIHNYAVPSVPKGPDGKLERMTDEEYAEYVRARMWERSHEGIMHERERQRQEKAKAKKRAETENRERAKFDEALEDSLRRGEKRRRAKQWKAAWEKYLESWEELDRLARIPPSENEKKFYIRNHIHWPVESGKRRDISREEVRDFMQHSPSESFSNTLKVERIRWHPDKMLQRYGGLGLGDEKALVQSVTEVFQILDDLWIEEKGRHSG</sequence>
<accession>A0A6V8H915</accession>
<evidence type="ECO:0000256" key="6">
    <source>
        <dbReference type="SAM" id="MobiDB-lite"/>
    </source>
</evidence>
<evidence type="ECO:0000256" key="4">
    <source>
        <dbReference type="ARBA" id="ARBA00023043"/>
    </source>
</evidence>
<dbReference type="GO" id="GO:0043124">
    <property type="term" value="P:negative regulation of canonical NF-kappaB signal transduction"/>
    <property type="evidence" value="ECO:0007669"/>
    <property type="project" value="InterPro"/>
</dbReference>
<reference evidence="8" key="1">
    <citation type="journal article" date="2015" name="Genome Announc.">
        <title>Draft genome sequence of Talaromyces cellulolyticus strain Y-94, a source of lignocellulosic biomass-degrading enzymes.</title>
        <authorList>
            <person name="Fujii T."/>
            <person name="Koike H."/>
            <person name="Sawayama S."/>
            <person name="Yano S."/>
            <person name="Inoue H."/>
        </authorList>
    </citation>
    <scope>NUCLEOTIDE SEQUENCE [LARGE SCALE GENOMIC DNA]</scope>
    <source>
        <strain evidence="8">Y-94</strain>
    </source>
</reference>
<feature type="compositionally biased region" description="Low complexity" evidence="6">
    <location>
        <begin position="104"/>
        <end position="113"/>
    </location>
</feature>
<feature type="compositionally biased region" description="Polar residues" evidence="6">
    <location>
        <begin position="1"/>
        <end position="17"/>
    </location>
</feature>
<protein>
    <submittedName>
        <fullName evidence="7">Uncharacterized protein</fullName>
    </submittedName>
</protein>
<feature type="compositionally biased region" description="Basic and acidic residues" evidence="6">
    <location>
        <begin position="58"/>
        <end position="72"/>
    </location>
</feature>
<keyword evidence="8" id="KW-1185">Reference proteome</keyword>
<dbReference type="PANTHER" id="PTHR15263">
    <property type="entry name" value="I-KAPPA-B-LIKE PROTEIN IKBL"/>
    <property type="match status" value="1"/>
</dbReference>
<evidence type="ECO:0000313" key="8">
    <source>
        <dbReference type="Proteomes" id="UP000053095"/>
    </source>
</evidence>
<keyword evidence="2" id="KW-0597">Phosphoprotein</keyword>
<comment type="caution">
    <text evidence="7">The sequence shown here is derived from an EMBL/GenBank/DDBJ whole genome shotgun (WGS) entry which is preliminary data.</text>
</comment>
<evidence type="ECO:0000256" key="2">
    <source>
        <dbReference type="ARBA" id="ARBA00022553"/>
    </source>
</evidence>
<keyword evidence="4" id="KW-0040">ANK repeat</keyword>
<organism evidence="7 8">
    <name type="scientific">Talaromyces pinophilus</name>
    <name type="common">Penicillium pinophilum</name>
    <dbReference type="NCBI Taxonomy" id="128442"/>
    <lineage>
        <taxon>Eukaryota</taxon>
        <taxon>Fungi</taxon>
        <taxon>Dikarya</taxon>
        <taxon>Ascomycota</taxon>
        <taxon>Pezizomycotina</taxon>
        <taxon>Eurotiomycetes</taxon>
        <taxon>Eurotiomycetidae</taxon>
        <taxon>Eurotiales</taxon>
        <taxon>Trichocomaceae</taxon>
        <taxon>Talaromyces</taxon>
        <taxon>Talaromyces sect. Talaromyces</taxon>
    </lineage>
</organism>
<evidence type="ECO:0000256" key="3">
    <source>
        <dbReference type="ARBA" id="ARBA00022737"/>
    </source>
</evidence>
<keyword evidence="5" id="KW-0539">Nucleus</keyword>
<feature type="compositionally biased region" description="Basic residues" evidence="6">
    <location>
        <begin position="73"/>
        <end position="93"/>
    </location>
</feature>
<dbReference type="GO" id="GO:0005634">
    <property type="term" value="C:nucleus"/>
    <property type="evidence" value="ECO:0007669"/>
    <property type="project" value="UniProtKB-SubCell"/>
</dbReference>
<keyword evidence="3" id="KW-0677">Repeat</keyword>
<dbReference type="PANTHER" id="PTHR15263:SF1">
    <property type="entry name" value="NF-KAPPA-B INHIBITOR-LIKE PROTEIN 1"/>
    <property type="match status" value="1"/>
</dbReference>
<evidence type="ECO:0000313" key="7">
    <source>
        <dbReference type="EMBL" id="GAM37577.1"/>
    </source>
</evidence>
<feature type="region of interest" description="Disordered" evidence="6">
    <location>
        <begin position="184"/>
        <end position="206"/>
    </location>
</feature>
<evidence type="ECO:0000256" key="5">
    <source>
        <dbReference type="ARBA" id="ARBA00023242"/>
    </source>
</evidence>
<feature type="region of interest" description="Disordered" evidence="6">
    <location>
        <begin position="1"/>
        <end position="115"/>
    </location>
</feature>